<name>A0A4Y7TS96_COPMI</name>
<feature type="compositionally biased region" description="Low complexity" evidence="1">
    <location>
        <begin position="905"/>
        <end position="926"/>
    </location>
</feature>
<feature type="region of interest" description="Disordered" evidence="1">
    <location>
        <begin position="1"/>
        <end position="26"/>
    </location>
</feature>
<feature type="region of interest" description="Disordered" evidence="1">
    <location>
        <begin position="93"/>
        <end position="119"/>
    </location>
</feature>
<reference evidence="2 3" key="1">
    <citation type="journal article" date="2019" name="Nat. Ecol. Evol.">
        <title>Megaphylogeny resolves global patterns of mushroom evolution.</title>
        <authorList>
            <person name="Varga T."/>
            <person name="Krizsan K."/>
            <person name="Foldi C."/>
            <person name="Dima B."/>
            <person name="Sanchez-Garcia M."/>
            <person name="Sanchez-Ramirez S."/>
            <person name="Szollosi G.J."/>
            <person name="Szarkandi J.G."/>
            <person name="Papp V."/>
            <person name="Albert L."/>
            <person name="Andreopoulos W."/>
            <person name="Angelini C."/>
            <person name="Antonin V."/>
            <person name="Barry K.W."/>
            <person name="Bougher N.L."/>
            <person name="Buchanan P."/>
            <person name="Buyck B."/>
            <person name="Bense V."/>
            <person name="Catcheside P."/>
            <person name="Chovatia M."/>
            <person name="Cooper J."/>
            <person name="Damon W."/>
            <person name="Desjardin D."/>
            <person name="Finy P."/>
            <person name="Geml J."/>
            <person name="Haridas S."/>
            <person name="Hughes K."/>
            <person name="Justo A."/>
            <person name="Karasinski D."/>
            <person name="Kautmanova I."/>
            <person name="Kiss B."/>
            <person name="Kocsube S."/>
            <person name="Kotiranta H."/>
            <person name="LaButti K.M."/>
            <person name="Lechner B.E."/>
            <person name="Liimatainen K."/>
            <person name="Lipzen A."/>
            <person name="Lukacs Z."/>
            <person name="Mihaltcheva S."/>
            <person name="Morgado L.N."/>
            <person name="Niskanen T."/>
            <person name="Noordeloos M.E."/>
            <person name="Ohm R.A."/>
            <person name="Ortiz-Santana B."/>
            <person name="Ovrebo C."/>
            <person name="Racz N."/>
            <person name="Riley R."/>
            <person name="Savchenko A."/>
            <person name="Shiryaev A."/>
            <person name="Soop K."/>
            <person name="Spirin V."/>
            <person name="Szebenyi C."/>
            <person name="Tomsovsky M."/>
            <person name="Tulloss R.E."/>
            <person name="Uehling J."/>
            <person name="Grigoriev I.V."/>
            <person name="Vagvolgyi C."/>
            <person name="Papp T."/>
            <person name="Martin F.M."/>
            <person name="Miettinen O."/>
            <person name="Hibbett D.S."/>
            <person name="Nagy L.G."/>
        </authorList>
    </citation>
    <scope>NUCLEOTIDE SEQUENCE [LARGE SCALE GENOMIC DNA]</scope>
    <source>
        <strain evidence="2 3">FP101781</strain>
    </source>
</reference>
<feature type="region of interest" description="Disordered" evidence="1">
    <location>
        <begin position="351"/>
        <end position="413"/>
    </location>
</feature>
<protein>
    <submittedName>
        <fullName evidence="2">Uncharacterized protein</fullName>
    </submittedName>
</protein>
<feature type="compositionally biased region" description="Polar residues" evidence="1">
    <location>
        <begin position="360"/>
        <end position="393"/>
    </location>
</feature>
<evidence type="ECO:0000313" key="3">
    <source>
        <dbReference type="Proteomes" id="UP000298030"/>
    </source>
</evidence>
<feature type="compositionally biased region" description="Low complexity" evidence="1">
    <location>
        <begin position="941"/>
        <end position="952"/>
    </location>
</feature>
<dbReference type="OrthoDB" id="3210731at2759"/>
<feature type="compositionally biased region" description="Low complexity" evidence="1">
    <location>
        <begin position="395"/>
        <end position="413"/>
    </location>
</feature>
<feature type="region of interest" description="Disordered" evidence="1">
    <location>
        <begin position="903"/>
        <end position="962"/>
    </location>
</feature>
<accession>A0A4Y7TS96</accession>
<evidence type="ECO:0000313" key="2">
    <source>
        <dbReference type="EMBL" id="TEB36452.1"/>
    </source>
</evidence>
<keyword evidence="3" id="KW-1185">Reference proteome</keyword>
<dbReference type="STRING" id="71717.A0A4Y7TS96"/>
<evidence type="ECO:0000256" key="1">
    <source>
        <dbReference type="SAM" id="MobiDB-lite"/>
    </source>
</evidence>
<feature type="compositionally biased region" description="Polar residues" evidence="1">
    <location>
        <begin position="241"/>
        <end position="256"/>
    </location>
</feature>
<dbReference type="AlphaFoldDB" id="A0A4Y7TS96"/>
<feature type="compositionally biased region" description="Polar residues" evidence="1">
    <location>
        <begin position="93"/>
        <end position="105"/>
    </location>
</feature>
<proteinExistence type="predicted"/>
<dbReference type="EMBL" id="QPFP01000006">
    <property type="protein sequence ID" value="TEB36452.1"/>
    <property type="molecule type" value="Genomic_DNA"/>
</dbReference>
<gene>
    <name evidence="2" type="ORF">FA13DRAFT_1728049</name>
</gene>
<feature type="region of interest" description="Disordered" evidence="1">
    <location>
        <begin position="229"/>
        <end position="265"/>
    </location>
</feature>
<dbReference type="Proteomes" id="UP000298030">
    <property type="component" value="Unassembled WGS sequence"/>
</dbReference>
<sequence>MPIPTPSRHSRTTSPGPALVTPSRSNTRSLASYSNLYAHKENVKILSSQVHPLDNNSVPYNFSSALSPLLHKAACALNLPARSQETFNSTFDVASSNVSTPSSTRGSKHENPEAVPPVDPQYTGQILVSGYNISYVLPKYFPIHEHDSYPRTPLRSRRASIGERNTAQFMVAIDMWVPYASRPPRHPYLLSIPTPRCLHNHIKLKIFPPNNNNTSASYASLSSVEDEGSSWDLTSDPHVTRATTSKRSLGRNNSYGNFADDESSDSSTAGFADGCGIQGTRVGVKTVKGEMSCVVRGKRGGPESGTPEGILMDVSYTGSCSGVWFPGVATLACDVSWAEGGSSQWEVKGGNGFTGFDVGPSSSVPQQHNSRGSSFDSGTQGDDLASSNGSAQGFLSAQPQTSRSSSSSSTASLLRAPLPAGNIADYSFEGSNASLAPNGHSSSPMGTVSTIPSISASMQSLGQPPNPPGLPLTLHLNMNDLLPPAKNHFTFTISGTVVLTPKNSLSRMGGMQSRSSSPTENLAEGLVMLPKFTVLAADSESTTTTVRNEMETPHGAVDVYHATGDIRDAQAKKTVLQRGGFTKMWKRRGEDSFFLYAPADDPHCAISNGPAVPYAPPPTIPVVQAKIFPFPAKGLGTPTVYSVSLQLNAPITRDSEWLEFGFAHEAGVTNSGSKGDASKPPKLQLVSATCDGVPVEVESSKMGGQDWVSWVKLRVGEFHGGHVSVEYLVRENGQESTKGKEKERVNVVPVLLPTFSLPVGKFDVMICDVKDYELEAATSNFAYQQAVAEGRRLMHFSADAWFYPHLTLTFAEKKNSGGRQITQYFALTWILFALASFAILRTLGRLPQVSITLPEHRVADNSADPEWPPLTVSATVYETVTVEATSIVYETATVYATSTETARVSSHQQSPSSSSSLPSSPLSSSSVTHKVPPRSIPAPSSPTSTPGTLKPTAQPTSTHHQFSLEPIRETFKLYLPDDFDDLYSKASDVAGVVWQILRRAWHYPLPPP</sequence>
<comment type="caution">
    <text evidence="2">The sequence shown here is derived from an EMBL/GenBank/DDBJ whole genome shotgun (WGS) entry which is preliminary data.</text>
</comment>
<organism evidence="2 3">
    <name type="scientific">Coprinellus micaceus</name>
    <name type="common">Glistening ink-cap mushroom</name>
    <name type="synonym">Coprinus micaceus</name>
    <dbReference type="NCBI Taxonomy" id="71717"/>
    <lineage>
        <taxon>Eukaryota</taxon>
        <taxon>Fungi</taxon>
        <taxon>Dikarya</taxon>
        <taxon>Basidiomycota</taxon>
        <taxon>Agaricomycotina</taxon>
        <taxon>Agaricomycetes</taxon>
        <taxon>Agaricomycetidae</taxon>
        <taxon>Agaricales</taxon>
        <taxon>Agaricineae</taxon>
        <taxon>Psathyrellaceae</taxon>
        <taxon>Coprinellus</taxon>
    </lineage>
</organism>